<proteinExistence type="inferred from homology"/>
<dbReference type="InterPro" id="IPR000073">
    <property type="entry name" value="AB_hydrolase_1"/>
</dbReference>
<dbReference type="Gene3D" id="3.40.50.1240">
    <property type="entry name" value="Phosphoglycerate mutase-like"/>
    <property type="match status" value="1"/>
</dbReference>
<dbReference type="PANTHER" id="PTHR46118:SF4">
    <property type="entry name" value="PROTEIN ABHD11"/>
    <property type="match status" value="1"/>
</dbReference>
<dbReference type="SUPFAM" id="SSF53474">
    <property type="entry name" value="alpha/beta-Hydrolases"/>
    <property type="match status" value="1"/>
</dbReference>
<protein>
    <recommendedName>
        <fullName evidence="4">AB hydrolase-1 domain-containing protein</fullName>
    </recommendedName>
</protein>
<keyword evidence="3" id="KW-1133">Transmembrane helix</keyword>
<dbReference type="AlphaFoldDB" id="A0A3M7ET80"/>
<organism evidence="5 6">
    <name type="scientific">Hortaea werneckii</name>
    <name type="common">Black yeast</name>
    <name type="synonym">Cladosporium werneckii</name>
    <dbReference type="NCBI Taxonomy" id="91943"/>
    <lineage>
        <taxon>Eukaryota</taxon>
        <taxon>Fungi</taxon>
        <taxon>Dikarya</taxon>
        <taxon>Ascomycota</taxon>
        <taxon>Pezizomycotina</taxon>
        <taxon>Dothideomycetes</taxon>
        <taxon>Dothideomycetidae</taxon>
        <taxon>Mycosphaerellales</taxon>
        <taxon>Teratosphaeriaceae</taxon>
        <taxon>Hortaea</taxon>
    </lineage>
</organism>
<name>A0A3M7ET80_HORWE</name>
<dbReference type="InterPro" id="IPR029033">
    <property type="entry name" value="His_PPase_superfam"/>
</dbReference>
<evidence type="ECO:0000256" key="3">
    <source>
        <dbReference type="SAM" id="Phobius"/>
    </source>
</evidence>
<feature type="transmembrane region" description="Helical" evidence="3">
    <location>
        <begin position="774"/>
        <end position="797"/>
    </location>
</feature>
<accession>A0A3M7ET80</accession>
<dbReference type="Gene3D" id="3.40.50.1820">
    <property type="entry name" value="alpha/beta hydrolase"/>
    <property type="match status" value="1"/>
</dbReference>
<feature type="domain" description="AB hydrolase-1" evidence="4">
    <location>
        <begin position="57"/>
        <end position="292"/>
    </location>
</feature>
<evidence type="ECO:0000256" key="2">
    <source>
        <dbReference type="ARBA" id="ARBA00022801"/>
    </source>
</evidence>
<dbReference type="InterPro" id="IPR000560">
    <property type="entry name" value="His_Pase_clade-2"/>
</dbReference>
<dbReference type="FunFam" id="3.40.50.1820:FF:000039">
    <property type="entry name" value="Esterase ybfF"/>
    <property type="match status" value="1"/>
</dbReference>
<dbReference type="InterPro" id="IPR029058">
    <property type="entry name" value="AB_hydrolase_fold"/>
</dbReference>
<evidence type="ECO:0000313" key="5">
    <source>
        <dbReference type="EMBL" id="RMY79778.1"/>
    </source>
</evidence>
<dbReference type="Pfam" id="PF00328">
    <property type="entry name" value="His_Phos_2"/>
    <property type="match status" value="1"/>
</dbReference>
<sequence length="825" mass="90026">MFARRLALPRNLQVPRGAFLPATRRPFSSTELPNGIKLAYDLHEPPEKKDSKSQDAPIVFIHGLFGSKKNNRSMSKVFARDLNRSVYAIDLRNHGDSSHDPRHDYTALAEDVELFMQAHKLSNSCLIGHSMGAKAAMAVALRHKVEVGSLIPVDNAPVDAALKSDFGKYVQGMRKIQDARVTKQSEADAILSQYEPSLPIRQFLLTNLSRDPADGVQKWRIPIKTLGGSLDNMADFPFKDPDAAQYKGQTLIVRGTNSHYVADEMLPLVGRFFPAFKSVDIEAGHWLISEKPEEFRKEQLSSNSLKTEIESPSRLEPRLFLYTFEAKLTDRMPSANSLLLTAAAAALPAAWAQTNSDETILGVYMFHRHGDRTAKATAPANLTTLGYREVYTSGFYYRNRYVASSAPFQISGINSDLVKQSQISVLSPADDVLENSALGFLQGLYPPVGDSMGTTELGNGSSVTAPLDGYQLIPIGLVDTGSGSEDSSWLQSAQGCAKATSSSNNYFLSQQYQDLLASTRDFYEQFEPIVNGSFDESELNFKNAYTIYDLINVARIHNSSFDPNDIVTDDRFFQLRTLADSQQWGLAYNSSDDMRAVAGMTLAAEILEFLNDTIENRGQSKIGVQFGSYGTFMSFFGLAQLEKASPDFKGVPDYASAMSFELFTNQTLPAGTWPAEEDIYVRFLFHNGTTSNTSEPTVYPLFNSGQDTISWDRFANGMSEFALGSTEKWCTACGNFTGECAAYDPSGSSSSSDAQDASASAQTGNGLSPAVNGVIGAMVTLAVVLGLEALVMLLGGFRLVRKNKLGQGFDGEGVEKVGQGVGKAA</sequence>
<dbReference type="SUPFAM" id="SSF53254">
    <property type="entry name" value="Phosphoglycerate mutase-like"/>
    <property type="match status" value="1"/>
</dbReference>
<gene>
    <name evidence="5" type="ORF">D0864_08944</name>
</gene>
<dbReference type="EMBL" id="QWIO01001071">
    <property type="protein sequence ID" value="RMY79778.1"/>
    <property type="molecule type" value="Genomic_DNA"/>
</dbReference>
<keyword evidence="3" id="KW-0812">Transmembrane</keyword>
<evidence type="ECO:0000259" key="4">
    <source>
        <dbReference type="Pfam" id="PF00561"/>
    </source>
</evidence>
<evidence type="ECO:0000256" key="1">
    <source>
        <dbReference type="ARBA" id="ARBA00008645"/>
    </source>
</evidence>
<dbReference type="VEuPathDB" id="FungiDB:BTJ68_08845"/>
<dbReference type="Proteomes" id="UP000269539">
    <property type="component" value="Unassembled WGS sequence"/>
</dbReference>
<keyword evidence="3" id="KW-0472">Membrane</keyword>
<dbReference type="GO" id="GO:0005739">
    <property type="term" value="C:mitochondrion"/>
    <property type="evidence" value="ECO:0007669"/>
    <property type="project" value="TreeGrafter"/>
</dbReference>
<dbReference type="GO" id="GO:0052689">
    <property type="term" value="F:carboxylic ester hydrolase activity"/>
    <property type="evidence" value="ECO:0007669"/>
    <property type="project" value="TreeGrafter"/>
</dbReference>
<reference evidence="5 6" key="1">
    <citation type="journal article" date="2018" name="BMC Genomics">
        <title>Genomic evidence for intraspecific hybridization in a clonal and extremely halotolerant yeast.</title>
        <authorList>
            <person name="Gostincar C."/>
            <person name="Stajich J.E."/>
            <person name="Zupancic J."/>
            <person name="Zalar P."/>
            <person name="Gunde-Cimerman N."/>
        </authorList>
    </citation>
    <scope>NUCLEOTIDE SEQUENCE [LARGE SCALE GENOMIC DNA]</scope>
    <source>
        <strain evidence="5 6">EXF-10513</strain>
    </source>
</reference>
<dbReference type="Pfam" id="PF00561">
    <property type="entry name" value="Abhydrolase_1"/>
    <property type="match status" value="1"/>
</dbReference>
<evidence type="ECO:0000313" key="6">
    <source>
        <dbReference type="Proteomes" id="UP000269539"/>
    </source>
</evidence>
<keyword evidence="2" id="KW-0378">Hydrolase</keyword>
<comment type="similarity">
    <text evidence="1">Belongs to the AB hydrolase superfamily.</text>
</comment>
<comment type="caution">
    <text evidence="5">The sequence shown here is derived from an EMBL/GenBank/DDBJ whole genome shotgun (WGS) entry which is preliminary data.</text>
</comment>
<dbReference type="PANTHER" id="PTHR46118">
    <property type="entry name" value="PROTEIN ABHD11"/>
    <property type="match status" value="1"/>
</dbReference>
<dbReference type="CDD" id="cd07061">
    <property type="entry name" value="HP_HAP_like"/>
    <property type="match status" value="1"/>
</dbReference>